<dbReference type="Pfam" id="PF01031">
    <property type="entry name" value="Dynamin_M"/>
    <property type="match status" value="1"/>
</dbReference>
<dbReference type="PANTHER" id="PTHR11566:SF149">
    <property type="entry name" value="GTPASE, PUTATIVE (AFU_ORTHOLOGUE AFUA_6G11890)-RELATED"/>
    <property type="match status" value="1"/>
</dbReference>
<dbReference type="GO" id="GO:0005874">
    <property type="term" value="C:microtubule"/>
    <property type="evidence" value="ECO:0007669"/>
    <property type="project" value="TreeGrafter"/>
</dbReference>
<feature type="domain" description="Dynamin-type G" evidence="5">
    <location>
        <begin position="36"/>
        <end position="315"/>
    </location>
</feature>
<feature type="domain" description="GED" evidence="4">
    <location>
        <begin position="618"/>
        <end position="709"/>
    </location>
</feature>
<evidence type="ECO:0000259" key="4">
    <source>
        <dbReference type="PROSITE" id="PS51388"/>
    </source>
</evidence>
<dbReference type="Gene3D" id="3.40.50.300">
    <property type="entry name" value="P-loop containing nucleotide triphosphate hydrolases"/>
    <property type="match status" value="1"/>
</dbReference>
<proteinExistence type="predicted"/>
<dbReference type="OMA" id="QSKPWEG"/>
<accession>A0A084Q9A5</accession>
<reference evidence="6 7" key="1">
    <citation type="journal article" date="2014" name="BMC Genomics">
        <title>Comparative genome sequencing reveals chemotype-specific gene clusters in the toxigenic black mold Stachybotrys.</title>
        <authorList>
            <person name="Semeiks J."/>
            <person name="Borek D."/>
            <person name="Otwinowski Z."/>
            <person name="Grishin N.V."/>
        </authorList>
    </citation>
    <scope>NUCLEOTIDE SEQUENCE [LARGE SCALE GENOMIC DNA]</scope>
    <source>
        <strain evidence="6 7">IBT 40285</strain>
    </source>
</reference>
<dbReference type="OrthoDB" id="415706at2759"/>
<dbReference type="HOGENOM" id="CLU_008964_7_0_1"/>
<dbReference type="GO" id="GO:0005739">
    <property type="term" value="C:mitochondrion"/>
    <property type="evidence" value="ECO:0007669"/>
    <property type="project" value="TreeGrafter"/>
</dbReference>
<dbReference type="GO" id="GO:0006897">
    <property type="term" value="P:endocytosis"/>
    <property type="evidence" value="ECO:0007669"/>
    <property type="project" value="TreeGrafter"/>
</dbReference>
<dbReference type="PANTHER" id="PTHR11566">
    <property type="entry name" value="DYNAMIN"/>
    <property type="match status" value="1"/>
</dbReference>
<dbReference type="InterPro" id="IPR027417">
    <property type="entry name" value="P-loop_NTPase"/>
</dbReference>
<evidence type="ECO:0000259" key="5">
    <source>
        <dbReference type="PROSITE" id="PS51718"/>
    </source>
</evidence>
<dbReference type="EMBL" id="KL660915">
    <property type="protein sequence ID" value="KFA60540.1"/>
    <property type="molecule type" value="Genomic_DNA"/>
</dbReference>
<evidence type="ECO:0000256" key="1">
    <source>
        <dbReference type="ARBA" id="ARBA00022741"/>
    </source>
</evidence>
<feature type="compositionally biased region" description="Low complexity" evidence="3">
    <location>
        <begin position="894"/>
        <end position="906"/>
    </location>
</feature>
<evidence type="ECO:0000313" key="6">
    <source>
        <dbReference type="EMBL" id="KFA60540.1"/>
    </source>
</evidence>
<dbReference type="GO" id="GO:0048312">
    <property type="term" value="P:intracellular distribution of mitochondria"/>
    <property type="evidence" value="ECO:0007669"/>
    <property type="project" value="TreeGrafter"/>
</dbReference>
<sequence>MDVSLDSKILDQLNTAEAKALHGISDRLSACGVGKIVNLPQIIVVGEQSSGKSSVLEAISHVRFPVEGGLCTRFATEVVLRHATETRVDVSVKFADSSKSPKSFQRTGFRQDDLPDIIKEAKECMGFTRAGKDFSKDVLRLEIEGPGMYPLTLVDLPGLFHADTETQSLGGKETVDELVESYMKQKNSIILVVITANNQLASHVALRKVKEFDPNRERTIGVITKPDLTRPGYTDERTYIRVALNEEGANKLRLGWHVLRNRAEDESSLDVRDQVEEKFFERGAWASIPPQDRGIASLRKKLSTVLYNHIRTSLPGVVLAIEGKLRDKQEALGRLGKPRASVQDMRSFLLTIAGDFQRLARDGVYGRYNDPFFGNIDDEDRKLRAQLRNFNRVFDHVLSTKGSKQGIIFDQAQPPSQQQLPPYLESFIEKYPYDFPDPEQISVEALDAQLQRQAAANKGREFPGNPNNDLAIRLFQDQATPWKRIAEFHIDQVVVVAKAFVDELFGHVVGPLTTNPTTEAILSTCVDPFFAKKEMLLREKLDELLRPYTEGYAVPLDIEFHQNLSARSTSRLKDSIINSELENQMSSASTSSNPKLIRQLISQAITAEQNSRQEEFGTDKIINMMLTYYEMSRRTFIDNVINLAVESCLIRDIPDILTPTKIDCMTEERLSELAAESQDSQSRRLYLEKDIEILREGLHQCQKYKPRKITALPVRARSPPPEGRVNDSIVQTKSALGAQGNANLAKTSISRGSDSTPPSTAHVMNGNVKNNGTLPSGPATTADPFKLSAPSAEPKDGLFHNAARSGASVLTVPPAPKTTTGIFGTAPASTSSPAPKPSSEPFANHSGNATSKPSNGNLFGNISTNSSGSGLFSIPPGNTTAAPSTASIFNDARTSTPSPGPFGSSPAATTASTDKRFIFGKSSNPAPAGSSLFPAPSTFTVGQKSTDSVGNMPSPPSGKPFHPLDWPSTTVS</sequence>
<dbReference type="InterPro" id="IPR020850">
    <property type="entry name" value="GED_dom"/>
</dbReference>
<dbReference type="SMART" id="SM00053">
    <property type="entry name" value="DYNc"/>
    <property type="match status" value="1"/>
</dbReference>
<dbReference type="InterPro" id="IPR022812">
    <property type="entry name" value="Dynamin"/>
</dbReference>
<dbReference type="PROSITE" id="PS51718">
    <property type="entry name" value="G_DYNAMIN_2"/>
    <property type="match status" value="1"/>
</dbReference>
<feature type="compositionally biased region" description="Low complexity" evidence="3">
    <location>
        <begin position="826"/>
        <end position="843"/>
    </location>
</feature>
<keyword evidence="7" id="KW-1185">Reference proteome</keyword>
<dbReference type="GO" id="GO:0003924">
    <property type="term" value="F:GTPase activity"/>
    <property type="evidence" value="ECO:0007669"/>
    <property type="project" value="InterPro"/>
</dbReference>
<dbReference type="InterPro" id="IPR030381">
    <property type="entry name" value="G_DYNAMIN_dom"/>
</dbReference>
<feature type="compositionally biased region" description="Polar residues" evidence="3">
    <location>
        <begin position="845"/>
        <end position="888"/>
    </location>
</feature>
<dbReference type="GO" id="GO:0016559">
    <property type="term" value="P:peroxisome fission"/>
    <property type="evidence" value="ECO:0007669"/>
    <property type="project" value="TreeGrafter"/>
</dbReference>
<evidence type="ECO:0000256" key="2">
    <source>
        <dbReference type="ARBA" id="ARBA00023134"/>
    </source>
</evidence>
<dbReference type="PRINTS" id="PR00195">
    <property type="entry name" value="DYNAMIN"/>
</dbReference>
<dbReference type="GO" id="GO:0000266">
    <property type="term" value="P:mitochondrial fission"/>
    <property type="evidence" value="ECO:0007669"/>
    <property type="project" value="TreeGrafter"/>
</dbReference>
<feature type="compositionally biased region" description="Polar residues" evidence="3">
    <location>
        <begin position="740"/>
        <end position="759"/>
    </location>
</feature>
<dbReference type="Pfam" id="PF00350">
    <property type="entry name" value="Dynamin_N"/>
    <property type="match status" value="1"/>
</dbReference>
<dbReference type="AlphaFoldDB" id="A0A084Q9A5"/>
<evidence type="ECO:0000256" key="3">
    <source>
        <dbReference type="SAM" id="MobiDB-lite"/>
    </source>
</evidence>
<dbReference type="GO" id="GO:0005525">
    <property type="term" value="F:GTP binding"/>
    <property type="evidence" value="ECO:0007669"/>
    <property type="project" value="InterPro"/>
</dbReference>
<dbReference type="CDD" id="cd08771">
    <property type="entry name" value="DLP_1"/>
    <property type="match status" value="1"/>
</dbReference>
<feature type="compositionally biased region" description="Polar residues" evidence="3">
    <location>
        <begin position="937"/>
        <end position="951"/>
    </location>
</feature>
<dbReference type="InterPro" id="IPR000375">
    <property type="entry name" value="Dynamin_stalk"/>
</dbReference>
<feature type="region of interest" description="Disordered" evidence="3">
    <location>
        <begin position="740"/>
        <end position="972"/>
    </location>
</feature>
<organism evidence="6 7">
    <name type="scientific">Stachybotrys chlorohalonatus (strain IBT 40285)</name>
    <dbReference type="NCBI Taxonomy" id="1283841"/>
    <lineage>
        <taxon>Eukaryota</taxon>
        <taxon>Fungi</taxon>
        <taxon>Dikarya</taxon>
        <taxon>Ascomycota</taxon>
        <taxon>Pezizomycotina</taxon>
        <taxon>Sordariomycetes</taxon>
        <taxon>Hypocreomycetidae</taxon>
        <taxon>Hypocreales</taxon>
        <taxon>Stachybotryaceae</taxon>
        <taxon>Stachybotrys</taxon>
    </lineage>
</organism>
<dbReference type="PROSITE" id="PS51388">
    <property type="entry name" value="GED"/>
    <property type="match status" value="1"/>
</dbReference>
<dbReference type="InParanoid" id="A0A084Q9A5"/>
<dbReference type="SUPFAM" id="SSF52540">
    <property type="entry name" value="P-loop containing nucleoside triphosphate hydrolases"/>
    <property type="match status" value="1"/>
</dbReference>
<dbReference type="InterPro" id="IPR045063">
    <property type="entry name" value="Dynamin_N"/>
</dbReference>
<dbReference type="STRING" id="1283841.A0A084Q9A5"/>
<dbReference type="GO" id="GO:0008017">
    <property type="term" value="F:microtubule binding"/>
    <property type="evidence" value="ECO:0007669"/>
    <property type="project" value="TreeGrafter"/>
</dbReference>
<dbReference type="InterPro" id="IPR001401">
    <property type="entry name" value="Dynamin_GTPase"/>
</dbReference>
<evidence type="ECO:0008006" key="8">
    <source>
        <dbReference type="Google" id="ProtNLM"/>
    </source>
</evidence>
<name>A0A084Q9A5_STAC4</name>
<keyword evidence="1" id="KW-0547">Nucleotide-binding</keyword>
<keyword evidence="2" id="KW-0342">GTP-binding</keyword>
<protein>
    <recommendedName>
        <fullName evidence="8">Dynamin-type G domain-containing protein</fullName>
    </recommendedName>
</protein>
<dbReference type="Proteomes" id="UP000028524">
    <property type="component" value="Unassembled WGS sequence"/>
</dbReference>
<evidence type="ECO:0000313" key="7">
    <source>
        <dbReference type="Proteomes" id="UP000028524"/>
    </source>
</evidence>
<gene>
    <name evidence="6" type="ORF">S40285_09201</name>
</gene>
<dbReference type="GO" id="GO:0016020">
    <property type="term" value="C:membrane"/>
    <property type="evidence" value="ECO:0007669"/>
    <property type="project" value="TreeGrafter"/>
</dbReference>